<dbReference type="InterPro" id="IPR027417">
    <property type="entry name" value="P-loop_NTPase"/>
</dbReference>
<dbReference type="SUPFAM" id="SSF52540">
    <property type="entry name" value="P-loop containing nucleoside triphosphate hydrolases"/>
    <property type="match status" value="1"/>
</dbReference>
<evidence type="ECO:0000256" key="12">
    <source>
        <dbReference type="RuleBase" id="RU003784"/>
    </source>
</evidence>
<dbReference type="HAMAP" id="MF_00185">
    <property type="entry name" value="IPP_trans"/>
    <property type="match status" value="1"/>
</dbReference>
<feature type="binding site" evidence="10">
    <location>
        <begin position="15"/>
        <end position="20"/>
    </location>
    <ligand>
        <name>substrate</name>
    </ligand>
</feature>
<dbReference type="Gene3D" id="1.10.20.140">
    <property type="match status" value="1"/>
</dbReference>
<comment type="catalytic activity">
    <reaction evidence="9 10 11">
        <text>adenosine(37) in tRNA + dimethylallyl diphosphate = N(6)-dimethylallyladenosine(37) in tRNA + diphosphate</text>
        <dbReference type="Rhea" id="RHEA:26482"/>
        <dbReference type="Rhea" id="RHEA-COMP:10162"/>
        <dbReference type="Rhea" id="RHEA-COMP:10375"/>
        <dbReference type="ChEBI" id="CHEBI:33019"/>
        <dbReference type="ChEBI" id="CHEBI:57623"/>
        <dbReference type="ChEBI" id="CHEBI:74411"/>
        <dbReference type="ChEBI" id="CHEBI:74415"/>
        <dbReference type="EC" id="2.5.1.75"/>
    </reaction>
</comment>
<comment type="caution">
    <text evidence="10">Lacks conserved residue(s) required for the propagation of feature annotation.</text>
</comment>
<dbReference type="GO" id="GO:0006400">
    <property type="term" value="P:tRNA modification"/>
    <property type="evidence" value="ECO:0007669"/>
    <property type="project" value="TreeGrafter"/>
</dbReference>
<evidence type="ECO:0000256" key="8">
    <source>
        <dbReference type="ARBA" id="ARBA00022842"/>
    </source>
</evidence>
<gene>
    <name evidence="10 14" type="primary">miaA</name>
    <name evidence="14" type="ORF">ENJ98_03085</name>
</gene>
<dbReference type="InterPro" id="IPR039657">
    <property type="entry name" value="Dimethylallyltransferase"/>
</dbReference>
<dbReference type="Proteomes" id="UP000886100">
    <property type="component" value="Unassembled WGS sequence"/>
</dbReference>
<evidence type="ECO:0000256" key="4">
    <source>
        <dbReference type="ARBA" id="ARBA00022679"/>
    </source>
</evidence>
<evidence type="ECO:0000256" key="5">
    <source>
        <dbReference type="ARBA" id="ARBA00022694"/>
    </source>
</evidence>
<dbReference type="FunFam" id="1.10.20.140:FF:000001">
    <property type="entry name" value="tRNA dimethylallyltransferase"/>
    <property type="match status" value="1"/>
</dbReference>
<comment type="similarity">
    <text evidence="3 10 13">Belongs to the IPP transferase family.</text>
</comment>
<organism evidence="14">
    <name type="scientific">Thiolapillus brandeum</name>
    <dbReference type="NCBI Taxonomy" id="1076588"/>
    <lineage>
        <taxon>Bacteria</taxon>
        <taxon>Pseudomonadati</taxon>
        <taxon>Pseudomonadota</taxon>
        <taxon>Gammaproteobacteria</taxon>
        <taxon>Chromatiales</taxon>
        <taxon>Sedimenticolaceae</taxon>
        <taxon>Thiolapillus</taxon>
    </lineage>
</organism>
<comment type="function">
    <text evidence="2 10 12">Catalyzes the transfer of a dimethylallyl group onto the adenine at position 37 in tRNAs that read codons beginning with uridine, leading to the formation of N6-(dimethylallyl)adenosine (i(6)A).</text>
</comment>
<keyword evidence="4 10" id="KW-0808">Transferase</keyword>
<evidence type="ECO:0000256" key="9">
    <source>
        <dbReference type="ARBA" id="ARBA00049563"/>
    </source>
</evidence>
<reference evidence="14" key="1">
    <citation type="journal article" date="2020" name="mSystems">
        <title>Genome- and Community-Level Interaction Insights into Carbon Utilization and Element Cycling Functions of Hydrothermarchaeota in Hydrothermal Sediment.</title>
        <authorList>
            <person name="Zhou Z."/>
            <person name="Liu Y."/>
            <person name="Xu W."/>
            <person name="Pan J."/>
            <person name="Luo Z.H."/>
            <person name="Li M."/>
        </authorList>
    </citation>
    <scope>NUCLEOTIDE SEQUENCE [LARGE SCALE GENOMIC DNA]</scope>
    <source>
        <strain evidence="14">HyVt-535</strain>
    </source>
</reference>
<comment type="caution">
    <text evidence="14">The sequence shown here is derived from an EMBL/GenBank/DDBJ whole genome shotgun (WGS) entry which is preliminary data.</text>
</comment>
<dbReference type="GO" id="GO:0005524">
    <property type="term" value="F:ATP binding"/>
    <property type="evidence" value="ECO:0007669"/>
    <property type="project" value="UniProtKB-UniRule"/>
</dbReference>
<evidence type="ECO:0000256" key="7">
    <source>
        <dbReference type="ARBA" id="ARBA00022840"/>
    </source>
</evidence>
<comment type="cofactor">
    <cofactor evidence="1 10">
        <name>Mg(2+)</name>
        <dbReference type="ChEBI" id="CHEBI:18420"/>
    </cofactor>
</comment>
<dbReference type="EMBL" id="DROM01000189">
    <property type="protein sequence ID" value="HHH13198.1"/>
    <property type="molecule type" value="Genomic_DNA"/>
</dbReference>
<evidence type="ECO:0000256" key="3">
    <source>
        <dbReference type="ARBA" id="ARBA00005842"/>
    </source>
</evidence>
<feature type="binding site" evidence="10">
    <location>
        <begin position="13"/>
        <end position="20"/>
    </location>
    <ligand>
        <name>ATP</name>
        <dbReference type="ChEBI" id="CHEBI:30616"/>
    </ligand>
</feature>
<dbReference type="Pfam" id="PF01715">
    <property type="entry name" value="IPPT"/>
    <property type="match status" value="1"/>
</dbReference>
<keyword evidence="8 10" id="KW-0460">Magnesium</keyword>
<evidence type="ECO:0000256" key="10">
    <source>
        <dbReference type="HAMAP-Rule" id="MF_00185"/>
    </source>
</evidence>
<evidence type="ECO:0000256" key="1">
    <source>
        <dbReference type="ARBA" id="ARBA00001946"/>
    </source>
</evidence>
<dbReference type="EC" id="2.5.1.75" evidence="10"/>
<evidence type="ECO:0000256" key="11">
    <source>
        <dbReference type="RuleBase" id="RU003783"/>
    </source>
</evidence>
<dbReference type="AlphaFoldDB" id="A0A7C5MUW2"/>
<keyword evidence="7 10" id="KW-0067">ATP-binding</keyword>
<evidence type="ECO:0000256" key="6">
    <source>
        <dbReference type="ARBA" id="ARBA00022741"/>
    </source>
</evidence>
<name>A0A7C5MUW2_9GAMM</name>
<comment type="subunit">
    <text evidence="10">Monomer.</text>
</comment>
<dbReference type="InterPro" id="IPR018022">
    <property type="entry name" value="IPT"/>
</dbReference>
<dbReference type="PANTHER" id="PTHR11088:SF60">
    <property type="entry name" value="TRNA DIMETHYLALLYLTRANSFERASE"/>
    <property type="match status" value="1"/>
</dbReference>
<evidence type="ECO:0000256" key="13">
    <source>
        <dbReference type="RuleBase" id="RU003785"/>
    </source>
</evidence>
<evidence type="ECO:0000313" key="14">
    <source>
        <dbReference type="EMBL" id="HHH13198.1"/>
    </source>
</evidence>
<dbReference type="PANTHER" id="PTHR11088">
    <property type="entry name" value="TRNA DIMETHYLALLYLTRANSFERASE"/>
    <property type="match status" value="1"/>
</dbReference>
<accession>A0A7C5MUW2</accession>
<feature type="region of interest" description="Interaction with substrate tRNA" evidence="10">
    <location>
        <begin position="38"/>
        <end position="41"/>
    </location>
</feature>
<sequence>MDRSLPSAIFVMGPTASGKTDLAVALARELPVDVISVDSALVYRGMDIGTAKPEPELLAEVPHALVDILDPEESYSAARFREDALAWMEASRAAGRVPLLVGGTMLYYHALQHGLSDLPSADPELRARLQARLAEEGGAALHRELDRLDPVAAARIHPNDPQRLLRALEVIESSGRPLSELQAAGRGEGLQWRVLKLVRAPQERQVLHERIARRFHRMLELGFEEEVAHLLARPGIHPELPSMRAVGYRQMASYLLGNCSREEMVERGIVATRQLAKRQFTWLRREEEATWLEDGEKVVEKALGLVADFLEEASARS</sequence>
<keyword evidence="5 10" id="KW-0819">tRNA processing</keyword>
<evidence type="ECO:0000256" key="2">
    <source>
        <dbReference type="ARBA" id="ARBA00003213"/>
    </source>
</evidence>
<protein>
    <recommendedName>
        <fullName evidence="10">tRNA dimethylallyltransferase</fullName>
        <ecNumber evidence="10">2.5.1.75</ecNumber>
    </recommendedName>
    <alternativeName>
        <fullName evidence="10">Dimethylallyl diphosphate:tRNA dimethylallyltransferase</fullName>
        <shortName evidence="10">DMAPP:tRNA dimethylallyltransferase</shortName>
        <shortName evidence="10">DMATase</shortName>
    </alternativeName>
    <alternativeName>
        <fullName evidence="10">Isopentenyl-diphosphate:tRNA isopentenyltransferase</fullName>
        <shortName evidence="10">IPP transferase</shortName>
        <shortName evidence="10">IPPT</shortName>
        <shortName evidence="10">IPTase</shortName>
    </alternativeName>
</protein>
<feature type="site" description="Interaction with substrate tRNA" evidence="10">
    <location>
        <position position="126"/>
    </location>
</feature>
<dbReference type="Gene3D" id="3.40.50.300">
    <property type="entry name" value="P-loop containing nucleotide triphosphate hydrolases"/>
    <property type="match status" value="1"/>
</dbReference>
<feature type="site" description="Interaction with substrate tRNA" evidence="10">
    <location>
        <position position="104"/>
    </location>
</feature>
<keyword evidence="6 10" id="KW-0547">Nucleotide-binding</keyword>
<proteinExistence type="inferred from homology"/>
<dbReference type="GO" id="GO:0052381">
    <property type="term" value="F:tRNA dimethylallyltransferase activity"/>
    <property type="evidence" value="ECO:0007669"/>
    <property type="project" value="UniProtKB-UniRule"/>
</dbReference>
<feature type="region of interest" description="Interaction with substrate tRNA" evidence="10">
    <location>
        <begin position="162"/>
        <end position="166"/>
    </location>
</feature>
<dbReference type="NCBIfam" id="TIGR00174">
    <property type="entry name" value="miaA"/>
    <property type="match status" value="1"/>
</dbReference>